<dbReference type="GO" id="GO:0015075">
    <property type="term" value="F:monoatomic ion transmembrane transporter activity"/>
    <property type="evidence" value="ECO:0007669"/>
    <property type="project" value="InterPro"/>
</dbReference>
<dbReference type="GO" id="GO:0005886">
    <property type="term" value="C:plasma membrane"/>
    <property type="evidence" value="ECO:0007669"/>
    <property type="project" value="UniProtKB-SubCell"/>
</dbReference>
<keyword evidence="3" id="KW-1185">Reference proteome</keyword>
<proteinExistence type="predicted"/>
<organism evidence="2 3">
    <name type="scientific">Nocardioides bruguierae</name>
    <dbReference type="NCBI Taxonomy" id="2945102"/>
    <lineage>
        <taxon>Bacteria</taxon>
        <taxon>Bacillati</taxon>
        <taxon>Actinomycetota</taxon>
        <taxon>Actinomycetes</taxon>
        <taxon>Propionibacteriales</taxon>
        <taxon>Nocardioidaceae</taxon>
        <taxon>Nocardioides</taxon>
    </lineage>
</organism>
<dbReference type="Proteomes" id="UP001139485">
    <property type="component" value="Unassembled WGS sequence"/>
</dbReference>
<evidence type="ECO:0000313" key="3">
    <source>
        <dbReference type="Proteomes" id="UP001139485"/>
    </source>
</evidence>
<keyword evidence="1" id="KW-0472">Membrane</keyword>
<protein>
    <submittedName>
        <fullName evidence="2">Monovalent cation/H+ antiporter complex subunit F</fullName>
    </submittedName>
</protein>
<evidence type="ECO:0000256" key="1">
    <source>
        <dbReference type="SAM" id="Phobius"/>
    </source>
</evidence>
<gene>
    <name evidence="2" type="ORF">M8330_10455</name>
</gene>
<feature type="transmembrane region" description="Helical" evidence="1">
    <location>
        <begin position="35"/>
        <end position="53"/>
    </location>
</feature>
<keyword evidence="1" id="KW-1133">Transmembrane helix</keyword>
<sequence>MTVLAVAAVAILGLAFLIAIVAIARGTDDASRATLGDMLFFTALSIFLVTGVMRRTAVLLDVALLGTLSGVLATVALARMLSRGSR</sequence>
<dbReference type="EMBL" id="JAMOIL010000011">
    <property type="protein sequence ID" value="MCM0620711.1"/>
    <property type="molecule type" value="Genomic_DNA"/>
</dbReference>
<feature type="transmembrane region" description="Helical" evidence="1">
    <location>
        <begin position="59"/>
        <end position="81"/>
    </location>
</feature>
<name>A0A9X2D7B5_9ACTN</name>
<feature type="transmembrane region" description="Helical" evidence="1">
    <location>
        <begin position="6"/>
        <end position="23"/>
    </location>
</feature>
<keyword evidence="1" id="KW-0812">Transmembrane</keyword>
<evidence type="ECO:0000313" key="2">
    <source>
        <dbReference type="EMBL" id="MCM0620711.1"/>
    </source>
</evidence>
<dbReference type="RefSeq" id="WP_250827268.1">
    <property type="nucleotide sequence ID" value="NZ_JAMOIL010000011.1"/>
</dbReference>
<dbReference type="AlphaFoldDB" id="A0A9X2D7B5"/>
<comment type="caution">
    <text evidence="2">The sequence shown here is derived from an EMBL/GenBank/DDBJ whole genome shotgun (WGS) entry which is preliminary data.</text>
</comment>
<reference evidence="2" key="1">
    <citation type="submission" date="2022-05" db="EMBL/GenBank/DDBJ databases">
        <authorList>
            <person name="Tuo L."/>
        </authorList>
    </citation>
    <scope>NUCLEOTIDE SEQUENCE</scope>
    <source>
        <strain evidence="2">BSK12Z-4</strain>
    </source>
</reference>
<accession>A0A9X2D7B5</accession>